<dbReference type="PANTHER" id="PTHR13878">
    <property type="entry name" value="GULONOLACTONE OXIDASE"/>
    <property type="match status" value="1"/>
</dbReference>
<comment type="caution">
    <text evidence="5">The sequence shown here is derived from an EMBL/GenBank/DDBJ whole genome shotgun (WGS) entry which is preliminary data.</text>
</comment>
<protein>
    <submittedName>
        <fullName evidence="5">FAD-binding domain-containing protein</fullName>
    </submittedName>
</protein>
<dbReference type="InterPro" id="IPR012951">
    <property type="entry name" value="BBE"/>
</dbReference>
<dbReference type="InterPro" id="IPR050432">
    <property type="entry name" value="FAD-linked_Oxidoreductases_BP"/>
</dbReference>
<feature type="chain" id="PRO_5040491504" evidence="3">
    <location>
        <begin position="21"/>
        <end position="596"/>
    </location>
</feature>
<dbReference type="AlphaFoldDB" id="A0A9P4TUN5"/>
<dbReference type="GO" id="GO:0071949">
    <property type="term" value="F:FAD binding"/>
    <property type="evidence" value="ECO:0007669"/>
    <property type="project" value="InterPro"/>
</dbReference>
<name>A0A9P4TUN5_9PEZI</name>
<dbReference type="OrthoDB" id="9983560at2759"/>
<dbReference type="InterPro" id="IPR016169">
    <property type="entry name" value="FAD-bd_PCMH_sub2"/>
</dbReference>
<dbReference type="InterPro" id="IPR016166">
    <property type="entry name" value="FAD-bd_PCMH"/>
</dbReference>
<gene>
    <name evidence="5" type="ORF">EJ08DRAFT_701699</name>
</gene>
<dbReference type="Proteomes" id="UP000800235">
    <property type="component" value="Unassembled WGS sequence"/>
</dbReference>
<dbReference type="Pfam" id="PF08031">
    <property type="entry name" value="BBE"/>
    <property type="match status" value="1"/>
</dbReference>
<sequence>MRVKIAFLLSLLELISSVVSETCKCRPTEACWPSENDWSKLNNTISGRLIKAVPPASVCYSSHPSYNQTACTRVRSQWYSSAFHAADPISLGAPGWSGNSCPPIDANGVSIYGNPTAGARNCTIGKHSVYVVNATGVADVQAAVRFAKAKNIALVIKNTGHSYIGRNTGFGSLSVWTHWMKNITFHEDFHAQNCPSNSSIPQRAATLGAGVQVYEAYEEADKHDAAIVGGANPTVGVVGWFTGGGHGPLTSDYGMGADNVLEATVVLPSGEVVTANECQNSDLLYAIRGGGGSTYGIIISAVMKAHPTPQTGHHMFFMTSKGANASSQFYKMTAFLLSEFPRLKDAGMQGYFGFRAGAGKPGSRTLSFNWGFYVYNKPNGTIESLFEPIKQRLDRDTSVTYFSRVSSAPSFFKQFKKAPGAEPVALQTGGAMGGWLLPRSALANVTKLARLLETIGPSVDGPAAMHITGHFSAPNGGRDLDVGTNPAWRDAVIDVIPYEPVDEGAPDDVVEANAKRMTFTKQQALRDIAPNSGAYFNECDAREPNWRQAYFGASYDRLLTAKQKYDPEDVLWCRGCVGSDRWLEHSDGGICKAPGI</sequence>
<organism evidence="5 6">
    <name type="scientific">Tothia fuscella</name>
    <dbReference type="NCBI Taxonomy" id="1048955"/>
    <lineage>
        <taxon>Eukaryota</taxon>
        <taxon>Fungi</taxon>
        <taxon>Dikarya</taxon>
        <taxon>Ascomycota</taxon>
        <taxon>Pezizomycotina</taxon>
        <taxon>Dothideomycetes</taxon>
        <taxon>Pleosporomycetidae</taxon>
        <taxon>Venturiales</taxon>
        <taxon>Cylindrosympodiaceae</taxon>
        <taxon>Tothia</taxon>
    </lineage>
</organism>
<dbReference type="PROSITE" id="PS51387">
    <property type="entry name" value="FAD_PCMH"/>
    <property type="match status" value="1"/>
</dbReference>
<keyword evidence="6" id="KW-1185">Reference proteome</keyword>
<accession>A0A9P4TUN5</accession>
<dbReference type="GO" id="GO:0016491">
    <property type="term" value="F:oxidoreductase activity"/>
    <property type="evidence" value="ECO:0007669"/>
    <property type="project" value="UniProtKB-KW"/>
</dbReference>
<dbReference type="EMBL" id="MU007091">
    <property type="protein sequence ID" value="KAF2422407.1"/>
    <property type="molecule type" value="Genomic_DNA"/>
</dbReference>
<evidence type="ECO:0000313" key="5">
    <source>
        <dbReference type="EMBL" id="KAF2422407.1"/>
    </source>
</evidence>
<feature type="signal peptide" evidence="3">
    <location>
        <begin position="1"/>
        <end position="20"/>
    </location>
</feature>
<comment type="similarity">
    <text evidence="1">Belongs to the oxygen-dependent FAD-linked oxidoreductase family.</text>
</comment>
<dbReference type="PANTHER" id="PTHR13878:SF91">
    <property type="entry name" value="FAD BINDING DOMAIN PROTEIN (AFU_ORTHOLOGUE AFUA_6G12070)-RELATED"/>
    <property type="match status" value="1"/>
</dbReference>
<proteinExistence type="inferred from homology"/>
<reference evidence="5" key="1">
    <citation type="journal article" date="2020" name="Stud. Mycol.">
        <title>101 Dothideomycetes genomes: a test case for predicting lifestyles and emergence of pathogens.</title>
        <authorList>
            <person name="Haridas S."/>
            <person name="Albert R."/>
            <person name="Binder M."/>
            <person name="Bloem J."/>
            <person name="Labutti K."/>
            <person name="Salamov A."/>
            <person name="Andreopoulos B."/>
            <person name="Baker S."/>
            <person name="Barry K."/>
            <person name="Bills G."/>
            <person name="Bluhm B."/>
            <person name="Cannon C."/>
            <person name="Castanera R."/>
            <person name="Culley D."/>
            <person name="Daum C."/>
            <person name="Ezra D."/>
            <person name="Gonzalez J."/>
            <person name="Henrissat B."/>
            <person name="Kuo A."/>
            <person name="Liang C."/>
            <person name="Lipzen A."/>
            <person name="Lutzoni F."/>
            <person name="Magnuson J."/>
            <person name="Mondo S."/>
            <person name="Nolan M."/>
            <person name="Ohm R."/>
            <person name="Pangilinan J."/>
            <person name="Park H.-J."/>
            <person name="Ramirez L."/>
            <person name="Alfaro M."/>
            <person name="Sun H."/>
            <person name="Tritt A."/>
            <person name="Yoshinaga Y."/>
            <person name="Zwiers L.-H."/>
            <person name="Turgeon B."/>
            <person name="Goodwin S."/>
            <person name="Spatafora J."/>
            <person name="Crous P."/>
            <person name="Grigoriev I."/>
        </authorList>
    </citation>
    <scope>NUCLEOTIDE SEQUENCE</scope>
    <source>
        <strain evidence="5">CBS 130266</strain>
    </source>
</reference>
<dbReference type="InterPro" id="IPR006094">
    <property type="entry name" value="Oxid_FAD_bind_N"/>
</dbReference>
<evidence type="ECO:0000313" key="6">
    <source>
        <dbReference type="Proteomes" id="UP000800235"/>
    </source>
</evidence>
<keyword evidence="2" id="KW-0560">Oxidoreductase</keyword>
<dbReference type="SUPFAM" id="SSF56176">
    <property type="entry name" value="FAD-binding/transporter-associated domain-like"/>
    <property type="match status" value="1"/>
</dbReference>
<evidence type="ECO:0000256" key="2">
    <source>
        <dbReference type="ARBA" id="ARBA00023002"/>
    </source>
</evidence>
<evidence type="ECO:0000259" key="4">
    <source>
        <dbReference type="PROSITE" id="PS51387"/>
    </source>
</evidence>
<evidence type="ECO:0000256" key="3">
    <source>
        <dbReference type="SAM" id="SignalP"/>
    </source>
</evidence>
<feature type="domain" description="FAD-binding PCMH-type" evidence="4">
    <location>
        <begin position="123"/>
        <end position="308"/>
    </location>
</feature>
<keyword evidence="3" id="KW-0732">Signal</keyword>
<dbReference type="Gene3D" id="3.30.465.10">
    <property type="match status" value="2"/>
</dbReference>
<evidence type="ECO:0000256" key="1">
    <source>
        <dbReference type="ARBA" id="ARBA00005466"/>
    </source>
</evidence>
<dbReference type="InterPro" id="IPR036318">
    <property type="entry name" value="FAD-bd_PCMH-like_sf"/>
</dbReference>
<dbReference type="Pfam" id="PF01565">
    <property type="entry name" value="FAD_binding_4"/>
    <property type="match status" value="1"/>
</dbReference>